<dbReference type="InterPro" id="IPR016181">
    <property type="entry name" value="Acyl_CoA_acyltransferase"/>
</dbReference>
<dbReference type="CDD" id="cd04301">
    <property type="entry name" value="NAT_SF"/>
    <property type="match status" value="1"/>
</dbReference>
<organism evidence="2 3">
    <name type="scientific">Francisella opportunistica</name>
    <dbReference type="NCBI Taxonomy" id="2016517"/>
    <lineage>
        <taxon>Bacteria</taxon>
        <taxon>Pseudomonadati</taxon>
        <taxon>Pseudomonadota</taxon>
        <taxon>Gammaproteobacteria</taxon>
        <taxon>Thiotrichales</taxon>
        <taxon>Francisellaceae</taxon>
        <taxon>Francisella</taxon>
    </lineage>
</organism>
<dbReference type="GO" id="GO:0016747">
    <property type="term" value="F:acyltransferase activity, transferring groups other than amino-acyl groups"/>
    <property type="evidence" value="ECO:0007669"/>
    <property type="project" value="InterPro"/>
</dbReference>
<evidence type="ECO:0000313" key="2">
    <source>
        <dbReference type="EMBL" id="AXH29189.1"/>
    </source>
</evidence>
<dbReference type="OrthoDB" id="27442at2"/>
<proteinExistence type="predicted"/>
<name>A0A345JPE3_9GAMM</name>
<protein>
    <submittedName>
        <fullName evidence="2">N-acetyltransferase</fullName>
    </submittedName>
</protein>
<dbReference type="Proteomes" id="UP000253862">
    <property type="component" value="Chromosome"/>
</dbReference>
<dbReference type="Pfam" id="PF13673">
    <property type="entry name" value="Acetyltransf_10"/>
    <property type="match status" value="1"/>
</dbReference>
<accession>A0A345JPE3</accession>
<dbReference type="Gene3D" id="3.40.630.30">
    <property type="match status" value="1"/>
</dbReference>
<dbReference type="RefSeq" id="WP_071628486.1">
    <property type="nucleotide sequence ID" value="NZ_CP022375.1"/>
</dbReference>
<evidence type="ECO:0000259" key="1">
    <source>
        <dbReference type="PROSITE" id="PS51186"/>
    </source>
</evidence>
<sequence length="141" mass="16421">MQISKAQSTDLQALIDLEKSIFLSDRISRKQFIYNIKKQKYFFVAKMQNLSVGYILCFEYKKTIRVYSLAVGENYQGQGIGKKLLQYILDNSSKNISLEVNVNNFKAICLYRKLGFKISKQIDNFYENGDAAYKMTLIRKI</sequence>
<keyword evidence="3" id="KW-1185">Reference proteome</keyword>
<dbReference type="KEGG" id="foo:CGC45_00575"/>
<dbReference type="PANTHER" id="PTHR47542:SF2">
    <property type="entry name" value="ACYL-COA N-ACYLTRANSFERASES (NAT) SUPERFAMILY PROTEIN"/>
    <property type="match status" value="1"/>
</dbReference>
<gene>
    <name evidence="2" type="ORF">CGC43_00575</name>
</gene>
<dbReference type="InterPro" id="IPR000182">
    <property type="entry name" value="GNAT_dom"/>
</dbReference>
<dbReference type="PANTHER" id="PTHR47542">
    <property type="entry name" value="ACYL-COA N-ACYLTRANSFERASES (NAT) SUPERFAMILY PROTEIN"/>
    <property type="match status" value="1"/>
</dbReference>
<keyword evidence="2" id="KW-0808">Transferase</keyword>
<dbReference type="EMBL" id="CP022375">
    <property type="protein sequence ID" value="AXH29189.1"/>
    <property type="molecule type" value="Genomic_DNA"/>
</dbReference>
<reference evidence="2 3" key="1">
    <citation type="submission" date="2017-07" db="EMBL/GenBank/DDBJ databases">
        <title>Complete genome sequences and comparative analysis of the novel pathogen Francisella opportunistica.</title>
        <authorList>
            <person name="Dietrich E.A."/>
            <person name="Kingry L.C."/>
            <person name="Petersen J.M."/>
        </authorList>
    </citation>
    <scope>NUCLEOTIDE SEQUENCE [LARGE SCALE GENOMIC DNA]</scope>
    <source>
        <strain evidence="2 3">14-2155</strain>
    </source>
</reference>
<feature type="domain" description="N-acetyltransferase" evidence="1">
    <location>
        <begin position="1"/>
        <end position="140"/>
    </location>
</feature>
<dbReference type="SUPFAM" id="SSF55729">
    <property type="entry name" value="Acyl-CoA N-acyltransferases (Nat)"/>
    <property type="match status" value="1"/>
</dbReference>
<dbReference type="AlphaFoldDB" id="A0A345JPE3"/>
<evidence type="ECO:0000313" key="3">
    <source>
        <dbReference type="Proteomes" id="UP000253862"/>
    </source>
</evidence>
<dbReference type="PROSITE" id="PS51186">
    <property type="entry name" value="GNAT"/>
    <property type="match status" value="1"/>
</dbReference>